<gene>
    <name evidence="2" type="ORF">MNBD_GAMMA12-3968</name>
</gene>
<sequence length="1093" mass="123934">MSDSLGTYSFLPWLRLGVANNIKEVDGDATVKLRATIKIELALSGQPTEGEVELTDKVSRNVALYGPGDIVGIDKKAIVKVEPNNWITNFEPNYLPYIEFYEEDFPWRYSPVAPDLSKHRLRPWLTLVVMKEDEFKDSTVVASRPLPAIEITAPPDTIFPPAEQLWAWAHVHINKDLIKQEAVFVSTDMDATRTRVENLLRKNPDEAYSRIICPRRLEPNVGYHAFLLPSFESGRLAGLGLDPGLDNPEFFASLSSWAEYSNRPVSSQHAYYHRWYFKTGTVGDFEYLVRLLKPRPADPRLGRRDMDTQNPGSNITAVDDPALNGLLRLGGALKVPDEVLNVAEEAEALEYEEWDQPYPHGFQNSLARFINLPDDYAEQGAPDPIVSAPLYGRWHALTERLLFETDDSDAAQNDNWVHELNLDPRWRVPAGFGTKVIQDKQEEYMDAAWEQVGDIIEANRRIRRAQLAKEVSFIWYNKQLKPLKTLSTQRSLIMMAPLQRRVIANGLTVRSTLTRSAIPRAAFSSGVRRIIRPRDQIAAVLGFDNPKGPEQLIEKINTGEISAAPPRVTPDDLPVVDEISEKLSPDGLPKAVIDWSRQYPWVKWLLLLFIVALFFTAIAWPISLMLIAVTGVLVRWLFLQEQQAEVADAALPQGSAPEVVDQLPNFPDFAIRDPDPDAAEPVPGLGSEEDSPEAKRFKLALKDTYQLITLSENLGKLPVRNPVNLVQIADISFTAINPQTTVPAYTIASLNFPAYLLTFNGEIFREAMAYPQFDIPMYKELLAISAEHFLPNIDKIPQNTITLLETNQRFIESYMVGLNHEFARELLWREFPTDQRGSYFRQFWDASGVLNKEGLTQEDFIEKLRDIPPLHRWSVFSKLGDHDHREKAGDNEEEISVVIRGDLLKKYPTAVIYAQKARWQLDDDDQIDPSQERIFDTDGPEENWLRTPLYEAKVDPDITFIGFDLTAKEVKGGTGRLNSTDPGWFIVIKERPGEPRFGLDIERDGQLNVWNDLAWPDVFGNQDKGFLQIKSGGVNLVLTEPDPENSELQEKLEQYQDDQFFSWNPNTNAAELAYILFQMPVLVGVHGSEMLPN</sequence>
<evidence type="ECO:0000313" key="2">
    <source>
        <dbReference type="EMBL" id="VAW76527.1"/>
    </source>
</evidence>
<evidence type="ECO:0000256" key="1">
    <source>
        <dbReference type="SAM" id="Phobius"/>
    </source>
</evidence>
<keyword evidence="1" id="KW-1133">Transmembrane helix</keyword>
<name>A0A3B0YLU5_9ZZZZ</name>
<dbReference type="EMBL" id="UOFL01000109">
    <property type="protein sequence ID" value="VAW76527.1"/>
    <property type="molecule type" value="Genomic_DNA"/>
</dbReference>
<protein>
    <submittedName>
        <fullName evidence="2">Uncharacterized protein</fullName>
    </submittedName>
</protein>
<dbReference type="AlphaFoldDB" id="A0A3B0YLU5"/>
<keyword evidence="1" id="KW-0812">Transmembrane</keyword>
<proteinExistence type="predicted"/>
<accession>A0A3B0YLU5</accession>
<reference evidence="2" key="1">
    <citation type="submission" date="2018-06" db="EMBL/GenBank/DDBJ databases">
        <authorList>
            <person name="Zhirakovskaya E."/>
        </authorList>
    </citation>
    <scope>NUCLEOTIDE SEQUENCE</scope>
</reference>
<feature type="transmembrane region" description="Helical" evidence="1">
    <location>
        <begin position="605"/>
        <end position="638"/>
    </location>
</feature>
<organism evidence="2">
    <name type="scientific">hydrothermal vent metagenome</name>
    <dbReference type="NCBI Taxonomy" id="652676"/>
    <lineage>
        <taxon>unclassified sequences</taxon>
        <taxon>metagenomes</taxon>
        <taxon>ecological metagenomes</taxon>
    </lineage>
</organism>
<keyword evidence="1" id="KW-0472">Membrane</keyword>